<dbReference type="RefSeq" id="WP_101028183.1">
    <property type="nucleotide sequence ID" value="NZ_PJEG01000030.1"/>
</dbReference>
<comment type="caution">
    <text evidence="1">The sequence shown here is derived from an EMBL/GenBank/DDBJ whole genome shotgun (WGS) entry which is preliminary data.</text>
</comment>
<sequence length="338" mass="40600">MKYSTVFIVPYFGFLPHQMPLFLKSCAYNSDFTWMIFTDDKSYEQFDVPKNVMFIDFSFNQFNDLLKSKFGNDVTIQSPYKLCDLKPMYGYIFEDYISKYDYWGHTDLDIVFGRIADFISDDILERYDKLFCLGHFIIYRNTFDNNRVFMSSYKGAYIYKQVLDNPNICWFDEEWKDDNNINRIFLENGKDVLQDDFSLNFSDKYNSFKRVVYCGHDDPRSDEQGYYLEDNENTRYFWSDGILFSITVANGVMQKREYMYMHYMHRNMKIPSNVASVKNLLIVPNSFIPLNHIPESLSELNAIHYNRLNFDMTLRKYRLWFKDFPNKVSRKIRHLLGC</sequence>
<proteinExistence type="predicted"/>
<accession>A0A2N0TF11</accession>
<dbReference type="Proteomes" id="UP000232928">
    <property type="component" value="Unassembled WGS sequence"/>
</dbReference>
<evidence type="ECO:0000313" key="2">
    <source>
        <dbReference type="Proteomes" id="UP000232928"/>
    </source>
</evidence>
<reference evidence="1 2" key="1">
    <citation type="submission" date="2017-12" db="EMBL/GenBank/DDBJ databases">
        <title>Bifidobacterium longum APC/DPC strains.</title>
        <authorList>
            <person name="Arboleya S."/>
        </authorList>
    </citation>
    <scope>NUCLEOTIDE SEQUENCE [LARGE SCALE GENOMIC DNA]</scope>
    <source>
        <strain evidence="1 2">APC1461</strain>
    </source>
</reference>
<evidence type="ECO:0000313" key="1">
    <source>
        <dbReference type="EMBL" id="PKD13315.1"/>
    </source>
</evidence>
<dbReference type="InterPro" id="IPR046733">
    <property type="entry name" value="DUF6625"/>
</dbReference>
<dbReference type="AlphaFoldDB" id="A0A2N0TF11"/>
<dbReference type="EMBL" id="PJEG01000030">
    <property type="protein sequence ID" value="PKD13315.1"/>
    <property type="molecule type" value="Genomic_DNA"/>
</dbReference>
<gene>
    <name evidence="1" type="ORF">APC1461_2000</name>
</gene>
<organism evidence="1 2">
    <name type="scientific">Bifidobacterium longum</name>
    <dbReference type="NCBI Taxonomy" id="216816"/>
    <lineage>
        <taxon>Bacteria</taxon>
        <taxon>Bacillati</taxon>
        <taxon>Actinomycetota</taxon>
        <taxon>Actinomycetes</taxon>
        <taxon>Bifidobacteriales</taxon>
        <taxon>Bifidobacteriaceae</taxon>
        <taxon>Bifidobacterium</taxon>
    </lineage>
</organism>
<protein>
    <submittedName>
        <fullName evidence="1">Uncharacterized protein</fullName>
    </submittedName>
</protein>
<dbReference type="Pfam" id="PF20330">
    <property type="entry name" value="DUF6625"/>
    <property type="match status" value="1"/>
</dbReference>
<name>A0A2N0TF11_BIFLN</name>